<feature type="compositionally biased region" description="Basic residues" evidence="1">
    <location>
        <begin position="1230"/>
        <end position="1239"/>
    </location>
</feature>
<feature type="compositionally biased region" description="Polar residues" evidence="1">
    <location>
        <begin position="536"/>
        <end position="549"/>
    </location>
</feature>
<name>A0A1L9SY20_9EURO</name>
<dbReference type="RefSeq" id="XP_040695843.1">
    <property type="nucleotide sequence ID" value="XM_040850636.1"/>
</dbReference>
<protein>
    <submittedName>
        <fullName evidence="2">Uncharacterized protein</fullName>
    </submittedName>
</protein>
<feature type="compositionally biased region" description="Polar residues" evidence="1">
    <location>
        <begin position="769"/>
        <end position="784"/>
    </location>
</feature>
<gene>
    <name evidence="2" type="ORF">ASPSYDRAFT_721908</name>
</gene>
<evidence type="ECO:0000256" key="1">
    <source>
        <dbReference type="SAM" id="MobiDB-lite"/>
    </source>
</evidence>
<accession>A0A1L9SY20</accession>
<feature type="compositionally biased region" description="Basic residues" evidence="1">
    <location>
        <begin position="606"/>
        <end position="622"/>
    </location>
</feature>
<evidence type="ECO:0000313" key="2">
    <source>
        <dbReference type="EMBL" id="OJJ52037.1"/>
    </source>
</evidence>
<feature type="compositionally biased region" description="Basic and acidic residues" evidence="1">
    <location>
        <begin position="1112"/>
        <end position="1121"/>
    </location>
</feature>
<dbReference type="VEuPathDB" id="FungiDB:ASPSYDRAFT_721908"/>
<dbReference type="EMBL" id="KV878606">
    <property type="protein sequence ID" value="OJJ52037.1"/>
    <property type="molecule type" value="Genomic_DNA"/>
</dbReference>
<feature type="compositionally biased region" description="Low complexity" evidence="1">
    <location>
        <begin position="1035"/>
        <end position="1044"/>
    </location>
</feature>
<feature type="region of interest" description="Disordered" evidence="1">
    <location>
        <begin position="579"/>
        <end position="637"/>
    </location>
</feature>
<dbReference type="InterPro" id="IPR022198">
    <property type="entry name" value="DUF3723"/>
</dbReference>
<feature type="compositionally biased region" description="Polar residues" evidence="1">
    <location>
        <begin position="804"/>
        <end position="813"/>
    </location>
</feature>
<organism evidence="2 3">
    <name type="scientific">Aspergillus sydowii CBS 593.65</name>
    <dbReference type="NCBI Taxonomy" id="1036612"/>
    <lineage>
        <taxon>Eukaryota</taxon>
        <taxon>Fungi</taxon>
        <taxon>Dikarya</taxon>
        <taxon>Ascomycota</taxon>
        <taxon>Pezizomycotina</taxon>
        <taxon>Eurotiomycetes</taxon>
        <taxon>Eurotiomycetidae</taxon>
        <taxon>Eurotiales</taxon>
        <taxon>Aspergillaceae</taxon>
        <taxon>Aspergillus</taxon>
        <taxon>Aspergillus subgen. Nidulantes</taxon>
    </lineage>
</organism>
<dbReference type="Pfam" id="PF12520">
    <property type="entry name" value="DUF3723"/>
    <property type="match status" value="2"/>
</dbReference>
<dbReference type="GeneID" id="63766709"/>
<evidence type="ECO:0000313" key="3">
    <source>
        <dbReference type="Proteomes" id="UP000184356"/>
    </source>
</evidence>
<feature type="compositionally biased region" description="Polar residues" evidence="1">
    <location>
        <begin position="915"/>
        <end position="932"/>
    </location>
</feature>
<feature type="compositionally biased region" description="Basic and acidic residues" evidence="1">
    <location>
        <begin position="749"/>
        <end position="768"/>
    </location>
</feature>
<dbReference type="Proteomes" id="UP000184356">
    <property type="component" value="Unassembled WGS sequence"/>
</dbReference>
<dbReference type="OrthoDB" id="4227485at2759"/>
<reference evidence="3" key="1">
    <citation type="journal article" date="2017" name="Genome Biol.">
        <title>Comparative genomics reveals high biological diversity and specific adaptations in the industrially and medically important fungal genus Aspergillus.</title>
        <authorList>
            <person name="de Vries R.P."/>
            <person name="Riley R."/>
            <person name="Wiebenga A."/>
            <person name="Aguilar-Osorio G."/>
            <person name="Amillis S."/>
            <person name="Uchima C.A."/>
            <person name="Anderluh G."/>
            <person name="Asadollahi M."/>
            <person name="Askin M."/>
            <person name="Barry K."/>
            <person name="Battaglia E."/>
            <person name="Bayram O."/>
            <person name="Benocci T."/>
            <person name="Braus-Stromeyer S.A."/>
            <person name="Caldana C."/>
            <person name="Canovas D."/>
            <person name="Cerqueira G.C."/>
            <person name="Chen F."/>
            <person name="Chen W."/>
            <person name="Choi C."/>
            <person name="Clum A."/>
            <person name="Dos Santos R.A."/>
            <person name="Damasio A.R."/>
            <person name="Diallinas G."/>
            <person name="Emri T."/>
            <person name="Fekete E."/>
            <person name="Flipphi M."/>
            <person name="Freyberg S."/>
            <person name="Gallo A."/>
            <person name="Gournas C."/>
            <person name="Habgood R."/>
            <person name="Hainaut M."/>
            <person name="Harispe M.L."/>
            <person name="Henrissat B."/>
            <person name="Hilden K.S."/>
            <person name="Hope R."/>
            <person name="Hossain A."/>
            <person name="Karabika E."/>
            <person name="Karaffa L."/>
            <person name="Karanyi Z."/>
            <person name="Krasevec N."/>
            <person name="Kuo A."/>
            <person name="Kusch H."/>
            <person name="LaButti K."/>
            <person name="Lagendijk E.L."/>
            <person name="Lapidus A."/>
            <person name="Levasseur A."/>
            <person name="Lindquist E."/>
            <person name="Lipzen A."/>
            <person name="Logrieco A.F."/>
            <person name="MacCabe A."/>
            <person name="Maekelae M.R."/>
            <person name="Malavazi I."/>
            <person name="Melin P."/>
            <person name="Meyer V."/>
            <person name="Mielnichuk N."/>
            <person name="Miskei M."/>
            <person name="Molnar A.P."/>
            <person name="Mule G."/>
            <person name="Ngan C.Y."/>
            <person name="Orejas M."/>
            <person name="Orosz E."/>
            <person name="Ouedraogo J.P."/>
            <person name="Overkamp K.M."/>
            <person name="Park H.-S."/>
            <person name="Perrone G."/>
            <person name="Piumi F."/>
            <person name="Punt P.J."/>
            <person name="Ram A.F."/>
            <person name="Ramon A."/>
            <person name="Rauscher S."/>
            <person name="Record E."/>
            <person name="Riano-Pachon D.M."/>
            <person name="Robert V."/>
            <person name="Roehrig J."/>
            <person name="Ruller R."/>
            <person name="Salamov A."/>
            <person name="Salih N.S."/>
            <person name="Samson R.A."/>
            <person name="Sandor E."/>
            <person name="Sanguinetti M."/>
            <person name="Schuetze T."/>
            <person name="Sepcic K."/>
            <person name="Shelest E."/>
            <person name="Sherlock G."/>
            <person name="Sophianopoulou V."/>
            <person name="Squina F.M."/>
            <person name="Sun H."/>
            <person name="Susca A."/>
            <person name="Todd R.B."/>
            <person name="Tsang A."/>
            <person name="Unkles S.E."/>
            <person name="van de Wiele N."/>
            <person name="van Rossen-Uffink D."/>
            <person name="Oliveira J.V."/>
            <person name="Vesth T.C."/>
            <person name="Visser J."/>
            <person name="Yu J.-H."/>
            <person name="Zhou M."/>
            <person name="Andersen M.R."/>
            <person name="Archer D.B."/>
            <person name="Baker S.E."/>
            <person name="Benoit I."/>
            <person name="Brakhage A.A."/>
            <person name="Braus G.H."/>
            <person name="Fischer R."/>
            <person name="Frisvad J.C."/>
            <person name="Goldman G.H."/>
            <person name="Houbraken J."/>
            <person name="Oakley B."/>
            <person name="Pocsi I."/>
            <person name="Scazzocchio C."/>
            <person name="Seiboth B."/>
            <person name="vanKuyk P.A."/>
            <person name="Wortman J."/>
            <person name="Dyer P.S."/>
            <person name="Grigoriev I.V."/>
        </authorList>
    </citation>
    <scope>NUCLEOTIDE SEQUENCE [LARGE SCALE GENOMIC DNA]</scope>
    <source>
        <strain evidence="3">CBS 593.65</strain>
    </source>
</reference>
<feature type="region of interest" description="Disordered" evidence="1">
    <location>
        <begin position="802"/>
        <end position="875"/>
    </location>
</feature>
<feature type="region of interest" description="Disordered" evidence="1">
    <location>
        <begin position="904"/>
        <end position="1239"/>
    </location>
</feature>
<feature type="compositionally biased region" description="Polar residues" evidence="1">
    <location>
        <begin position="1045"/>
        <end position="1055"/>
    </location>
</feature>
<feature type="compositionally biased region" description="Basic and acidic residues" evidence="1">
    <location>
        <begin position="865"/>
        <end position="875"/>
    </location>
</feature>
<feature type="compositionally biased region" description="Basic and acidic residues" evidence="1">
    <location>
        <begin position="579"/>
        <end position="605"/>
    </location>
</feature>
<feature type="region of interest" description="Disordered" evidence="1">
    <location>
        <begin position="749"/>
        <end position="790"/>
    </location>
</feature>
<dbReference type="STRING" id="1036612.A0A1L9SY20"/>
<feature type="compositionally biased region" description="Polar residues" evidence="1">
    <location>
        <begin position="1134"/>
        <end position="1149"/>
    </location>
</feature>
<feature type="compositionally biased region" description="Basic and acidic residues" evidence="1">
    <location>
        <begin position="938"/>
        <end position="954"/>
    </location>
</feature>
<proteinExistence type="predicted"/>
<keyword evidence="3" id="KW-1185">Reference proteome</keyword>
<feature type="region of interest" description="Disordered" evidence="1">
    <location>
        <begin position="536"/>
        <end position="563"/>
    </location>
</feature>
<sequence>MEPNILTDAEVQLSRERSLKYQGTAKIYINQIVPHPSISRELDPKNVVRLCDIFSRDRCRRLDIRNHVTGIVSRRHLDLALRSAGVSSTSLMTNPPDQYPLLEFPAGQVRCLHGQHRLKAAEELLPPSEQWWTVDIYLEEQISVQTCKRRLWTNIPMKRFRATARYISSDVRAAFDRFRAIPALLFQGMKFGSLPRALATNCYEEMVHGLGSVLELWSYYMRGDQAMMLKIDPYTVERLQGMAPGVSAKDTKIVKGLVLSGEVFSKFTSSERKAIWRRLKRRQTIISSLQTFFLDMWYIEACANCMKRLAVPCERYPSIKSAFLGIFKPDASNGECLIQTSETRFRQHPGSQANRAELGYRQLWLYAMRHYPKIPKESKNDNLVAKPGCEKADEMILHDMAILARRVGFDSPQIRDLAQQSPDRQMARDVLLKARKPGYYQYHNDVFESLVTRICDCFSEAVALERQPSPELVIGREAIAKARYGLPHHNAQKQDSRFLFLDELHADGQSNSGKVTTSFVRRHVYLIFFGSLPDSLPQSPARTGPSTADNFMPASPLFVPDDGLSQNIASDIPLAREHREGWLNDQSRREPADHRRKRDGREQRRQERRRRRQLRRARRPRSLHSYSPADQDNVNHHGTLEISEDGLSSSSRPEIVGESAAAYPGGSEVVASNVNQHDPRELEESEHYLSDIESVSAATFVQFNTESEAAPSLVDSGDAAMTHRAGEVQEQQAADTQVVLRREVQHELDRLQSEAEGRAENAKRRSQEAKTSTGEGLLSRTRSWTDVEDESDEDIAAIRAIQQGEVQPQPLENEQSEDAMTSHVADIDSSDKPIGSPLASSKKTPTSKTKRHGWLPYDAAQRGNRKADRRQADDRRVTRVGFTDVEFDPNEGPRLDRLREVAEVHEVHDSDQPQEESVTYVDSNVALPTQTAAPVEGLEVRGEEPTDTQARREAAANSPAPLHTESDSGHLTVQPVGEQAGDLFEQSPPAASHPGMDEEEGRSPLTPPSKITALGKNKDHRRVPYDPSKKGNRRPAATPATHATEQGSQAQQRTRPVTRLDFAGLGFHKPQEDEELVQPPPEAESGPSTLPPAPSSALHDRDRELPASTQDELAHEVDKGVQPEGSPKGVSPVHPSSTIDLPVSAQTEEPLSPQDRSEKRSKTATGMPRETPLSDHSRVRGGQSSRAEKVVTRVDFTGWAGSMGQGEASSEPDEHPRVAAQASQGSTTRGTRKILKPRRVEKPPQIIRTVPPAGKLPTDQVTIIFRAPGEDGKWQTAYELQVAWSDPSEVERVARKDARNRKATFYNKDLRKLTPAQCFEAAIEDGTNTIFMQVGGELSMDEETIRSIARDLEL</sequence>